<dbReference type="AlphaFoldDB" id="A0A1G7Q8V5"/>
<protein>
    <submittedName>
        <fullName evidence="2">Uncharacterized protein</fullName>
    </submittedName>
</protein>
<sequence length="97" mass="11000">MKSIRSIIVCGLLPLALLAGSVHAQGIGRSGTYTMPPNWGMMMDKLTPEQRTQAIGIQEKMMQMEMDYQDTMAQMEMKHAHEMMQMQAQLLDLFKGH</sequence>
<feature type="signal peptide" evidence="1">
    <location>
        <begin position="1"/>
        <end position="24"/>
    </location>
</feature>
<name>A0A1G7Q8V5_9BURK</name>
<feature type="chain" id="PRO_5011758390" evidence="1">
    <location>
        <begin position="25"/>
        <end position="97"/>
    </location>
</feature>
<gene>
    <name evidence="2" type="ORF">SAMN05216466_101661</name>
</gene>
<evidence type="ECO:0000313" key="2">
    <source>
        <dbReference type="EMBL" id="SDF94923.1"/>
    </source>
</evidence>
<accession>A0A1G7Q8V5</accession>
<keyword evidence="1" id="KW-0732">Signal</keyword>
<proteinExistence type="predicted"/>
<evidence type="ECO:0000313" key="3">
    <source>
        <dbReference type="Proteomes" id="UP000199706"/>
    </source>
</evidence>
<organism evidence="2 3">
    <name type="scientific">Paraburkholderia phenazinium</name>
    <dbReference type="NCBI Taxonomy" id="60549"/>
    <lineage>
        <taxon>Bacteria</taxon>
        <taxon>Pseudomonadati</taxon>
        <taxon>Pseudomonadota</taxon>
        <taxon>Betaproteobacteria</taxon>
        <taxon>Burkholderiales</taxon>
        <taxon>Burkholderiaceae</taxon>
        <taxon>Paraburkholderia</taxon>
    </lineage>
</organism>
<dbReference type="OrthoDB" id="9008318at2"/>
<reference evidence="2 3" key="1">
    <citation type="submission" date="2016-10" db="EMBL/GenBank/DDBJ databases">
        <authorList>
            <person name="de Groot N.N."/>
        </authorList>
    </citation>
    <scope>NUCLEOTIDE SEQUENCE [LARGE SCALE GENOMIC DNA]</scope>
    <source>
        <strain evidence="2 3">LMG 2247</strain>
    </source>
</reference>
<dbReference type="EMBL" id="FNCJ01000001">
    <property type="protein sequence ID" value="SDF94923.1"/>
    <property type="molecule type" value="Genomic_DNA"/>
</dbReference>
<dbReference type="RefSeq" id="WP_090681645.1">
    <property type="nucleotide sequence ID" value="NZ_CADERL010000003.1"/>
</dbReference>
<dbReference type="Proteomes" id="UP000199706">
    <property type="component" value="Unassembled WGS sequence"/>
</dbReference>
<evidence type="ECO:0000256" key="1">
    <source>
        <dbReference type="SAM" id="SignalP"/>
    </source>
</evidence>